<dbReference type="InterPro" id="IPR028098">
    <property type="entry name" value="Glyco_trans_4-like_N"/>
</dbReference>
<keyword evidence="3" id="KW-1185">Reference proteome</keyword>
<evidence type="ECO:0000313" key="2">
    <source>
        <dbReference type="EMBL" id="CAL1239174.1"/>
    </source>
</evidence>
<gene>
    <name evidence="2" type="ORF">MECH1_V1_0398</name>
</gene>
<dbReference type="EMBL" id="OZ026884">
    <property type="protein sequence ID" value="CAL1239174.1"/>
    <property type="molecule type" value="Genomic_DNA"/>
</dbReference>
<reference evidence="2 3" key="1">
    <citation type="submission" date="2024-04" db="EMBL/GenBank/DDBJ databases">
        <authorList>
            <person name="Cremers G."/>
        </authorList>
    </citation>
    <scope>NUCLEOTIDE SEQUENCE [LARGE SCALE GENOMIC DNA]</scope>
    <source>
        <strain evidence="2">MeCH1-AG</strain>
    </source>
</reference>
<dbReference type="Pfam" id="PF13439">
    <property type="entry name" value="Glyco_transf_4"/>
    <property type="match status" value="1"/>
</dbReference>
<name>A0ABM9NF10_9GAMM</name>
<organism evidence="2 3">
    <name type="scientific">Candidatus Methylocalor cossyra</name>
    <dbReference type="NCBI Taxonomy" id="3108543"/>
    <lineage>
        <taxon>Bacteria</taxon>
        <taxon>Pseudomonadati</taxon>
        <taxon>Pseudomonadota</taxon>
        <taxon>Gammaproteobacteria</taxon>
        <taxon>Methylococcales</taxon>
        <taxon>Methylococcaceae</taxon>
        <taxon>Candidatus Methylocalor</taxon>
    </lineage>
</organism>
<sequence length="386" mass="41596">MSAPPRLAVLVSFSGSGGVERMILNLLPAFLREGIGVDLLAIIRKPTPDLVRIEGSGLRLFDLGVTHTSLALPALVHYLKTERPAALLAAKDRAIRLAVLARRLSGVAVPLVGRLGTNLSAALRHKPVPLRWLRTLPMRWFYPQVDRVIAVSAGVADDTRRLTGLPAARVEVVRNPVITPELYRKSQAPVDHPWFLRADRPIILGAGRLTQQKDFTTLIRAFAQVRARRDCRLMILGEGQLRGRLERLVAELNLREAVALPGHVANPFAYLAKATQFVLSSRWEGSCNVLTEAMALGIPVVATDCPSGSAELLGGGRYGPLVPVGDVDALAAAMVQLLDHPTEASQLKAAVAEYTAERSARRYLEILGLAPEPAAPGRTATPSGAP</sequence>
<dbReference type="CDD" id="cd03811">
    <property type="entry name" value="GT4_GT28_WabH-like"/>
    <property type="match status" value="1"/>
</dbReference>
<accession>A0ABM9NF10</accession>
<dbReference type="SUPFAM" id="SSF53756">
    <property type="entry name" value="UDP-Glycosyltransferase/glycogen phosphorylase"/>
    <property type="match status" value="1"/>
</dbReference>
<dbReference type="Proteomes" id="UP001497493">
    <property type="component" value="Chromosome"/>
</dbReference>
<dbReference type="Pfam" id="PF13692">
    <property type="entry name" value="Glyco_trans_1_4"/>
    <property type="match status" value="1"/>
</dbReference>
<dbReference type="Gene3D" id="3.40.50.2000">
    <property type="entry name" value="Glycogen Phosphorylase B"/>
    <property type="match status" value="2"/>
</dbReference>
<feature type="domain" description="Glycosyltransferase subfamily 4-like N-terminal" evidence="1">
    <location>
        <begin position="17"/>
        <end position="177"/>
    </location>
</feature>
<dbReference type="PANTHER" id="PTHR12526:SF630">
    <property type="entry name" value="GLYCOSYLTRANSFERASE"/>
    <property type="match status" value="1"/>
</dbReference>
<evidence type="ECO:0000259" key="1">
    <source>
        <dbReference type="Pfam" id="PF13439"/>
    </source>
</evidence>
<evidence type="ECO:0000313" key="3">
    <source>
        <dbReference type="Proteomes" id="UP001497493"/>
    </source>
</evidence>
<dbReference type="PANTHER" id="PTHR12526">
    <property type="entry name" value="GLYCOSYLTRANSFERASE"/>
    <property type="match status" value="1"/>
</dbReference>
<protein>
    <submittedName>
        <fullName evidence="2">Glycosyltransferase involved in cell wall bisynthesis</fullName>
    </submittedName>
</protein>
<proteinExistence type="predicted"/>
<dbReference type="RefSeq" id="WP_348758760.1">
    <property type="nucleotide sequence ID" value="NZ_OZ026884.1"/>
</dbReference>